<sequence>MRTPAAARPSDSGRTPARGADSPWIVGRVTAPAARLRLFCLPQAGGSAASFAAWRLTPPARIELATVELPGRGVRGAEPLPPTVEELADAVLDGITPELDMPYAVFGHSFGALLGYELTRRIAARGLTPPLALFASSSRAPHVPVAKRITGRDDEGLLRWLEGFGGFPSELRSYPAYLRYAVRTVRQDLALTEAYLAPGPGPVACPLHVLGGSGDPLVGAEQLDRWRDVAGGPFSRTLHPGGHDHPFTGAPGVLARIGAVLA</sequence>
<feature type="region of interest" description="Disordered" evidence="2">
    <location>
        <begin position="1"/>
        <end position="22"/>
    </location>
</feature>
<dbReference type="PANTHER" id="PTHR11487">
    <property type="entry name" value="THIOESTERASE"/>
    <property type="match status" value="1"/>
</dbReference>
<feature type="domain" description="Thioesterase" evidence="3">
    <location>
        <begin position="37"/>
        <end position="258"/>
    </location>
</feature>
<dbReference type="InterPro" id="IPR012223">
    <property type="entry name" value="TEII"/>
</dbReference>
<keyword evidence="4" id="KW-0378">Hydrolase</keyword>
<name>A0ABP9AH24_9ACTN</name>
<dbReference type="SUPFAM" id="SSF53474">
    <property type="entry name" value="alpha/beta-Hydrolases"/>
    <property type="match status" value="1"/>
</dbReference>
<evidence type="ECO:0000313" key="5">
    <source>
        <dbReference type="Proteomes" id="UP001501147"/>
    </source>
</evidence>
<dbReference type="PANTHER" id="PTHR11487:SF0">
    <property type="entry name" value="S-ACYL FATTY ACID SYNTHASE THIOESTERASE, MEDIUM CHAIN"/>
    <property type="match status" value="1"/>
</dbReference>
<evidence type="ECO:0000259" key="3">
    <source>
        <dbReference type="Pfam" id="PF00975"/>
    </source>
</evidence>
<accession>A0ABP9AH24</accession>
<dbReference type="InterPro" id="IPR029058">
    <property type="entry name" value="AB_hydrolase_fold"/>
</dbReference>
<evidence type="ECO:0000313" key="4">
    <source>
        <dbReference type="EMBL" id="GAA4781243.1"/>
    </source>
</evidence>
<dbReference type="Pfam" id="PF00975">
    <property type="entry name" value="Thioesterase"/>
    <property type="match status" value="1"/>
</dbReference>
<evidence type="ECO:0000256" key="1">
    <source>
        <dbReference type="ARBA" id="ARBA00007169"/>
    </source>
</evidence>
<comment type="similarity">
    <text evidence="1">Belongs to the thioesterase family.</text>
</comment>
<dbReference type="GO" id="GO:0016787">
    <property type="term" value="F:hydrolase activity"/>
    <property type="evidence" value="ECO:0007669"/>
    <property type="project" value="UniProtKB-KW"/>
</dbReference>
<dbReference type="Proteomes" id="UP001501147">
    <property type="component" value="Unassembled WGS sequence"/>
</dbReference>
<dbReference type="Gene3D" id="3.40.50.1820">
    <property type="entry name" value="alpha/beta hydrolase"/>
    <property type="match status" value="1"/>
</dbReference>
<keyword evidence="5" id="KW-1185">Reference proteome</keyword>
<dbReference type="EMBL" id="BAABJV010000008">
    <property type="protein sequence ID" value="GAA4781243.1"/>
    <property type="molecule type" value="Genomic_DNA"/>
</dbReference>
<proteinExistence type="inferred from homology"/>
<reference evidence="5" key="1">
    <citation type="journal article" date="2019" name="Int. J. Syst. Evol. Microbiol.">
        <title>The Global Catalogue of Microorganisms (GCM) 10K type strain sequencing project: providing services to taxonomists for standard genome sequencing and annotation.</title>
        <authorList>
            <consortium name="The Broad Institute Genomics Platform"/>
            <consortium name="The Broad Institute Genome Sequencing Center for Infectious Disease"/>
            <person name="Wu L."/>
            <person name="Ma J."/>
        </authorList>
    </citation>
    <scope>NUCLEOTIDE SEQUENCE [LARGE SCALE GENOMIC DNA]</scope>
    <source>
        <strain evidence="5">JCM 18324</strain>
    </source>
</reference>
<comment type="caution">
    <text evidence="4">The sequence shown here is derived from an EMBL/GenBank/DDBJ whole genome shotgun (WGS) entry which is preliminary data.</text>
</comment>
<protein>
    <submittedName>
        <fullName evidence="4">Alpha/beta fold hydrolase</fullName>
    </submittedName>
</protein>
<organism evidence="4 5">
    <name type="scientific">Streptomyces sanyensis</name>
    <dbReference type="NCBI Taxonomy" id="568869"/>
    <lineage>
        <taxon>Bacteria</taxon>
        <taxon>Bacillati</taxon>
        <taxon>Actinomycetota</taxon>
        <taxon>Actinomycetes</taxon>
        <taxon>Kitasatosporales</taxon>
        <taxon>Streptomycetaceae</taxon>
        <taxon>Streptomyces</taxon>
    </lineage>
</organism>
<dbReference type="InterPro" id="IPR001031">
    <property type="entry name" value="Thioesterase"/>
</dbReference>
<gene>
    <name evidence="4" type="ORF">GCM10023329_33410</name>
</gene>
<evidence type="ECO:0000256" key="2">
    <source>
        <dbReference type="SAM" id="MobiDB-lite"/>
    </source>
</evidence>